<proteinExistence type="predicted"/>
<name>A0ACC0KAB8_CHOFU</name>
<organism evidence="1 2">
    <name type="scientific">Choristoneura fumiferana</name>
    <name type="common">Spruce budworm moth</name>
    <name type="synonym">Archips fumiferana</name>
    <dbReference type="NCBI Taxonomy" id="7141"/>
    <lineage>
        <taxon>Eukaryota</taxon>
        <taxon>Metazoa</taxon>
        <taxon>Ecdysozoa</taxon>
        <taxon>Arthropoda</taxon>
        <taxon>Hexapoda</taxon>
        <taxon>Insecta</taxon>
        <taxon>Pterygota</taxon>
        <taxon>Neoptera</taxon>
        <taxon>Endopterygota</taxon>
        <taxon>Lepidoptera</taxon>
        <taxon>Glossata</taxon>
        <taxon>Ditrysia</taxon>
        <taxon>Tortricoidea</taxon>
        <taxon>Tortricidae</taxon>
        <taxon>Tortricinae</taxon>
        <taxon>Choristoneura</taxon>
    </lineage>
</organism>
<gene>
    <name evidence="1" type="ORF">MSG28_015279</name>
</gene>
<sequence length="125" mass="14211">MQLTLEPLSVKNTQQFRMAMDLVKEEAAWEAEYVEALWEALYAVHHEARSQATDLASPVARACDAKTRDPQPKTETPDPWGVFVPVTVPLKIPLLIYRPRQNLHRAFKTFLPGVKKLVLLIQPGH</sequence>
<dbReference type="EMBL" id="CM046128">
    <property type="protein sequence ID" value="KAI8433187.1"/>
    <property type="molecule type" value="Genomic_DNA"/>
</dbReference>
<evidence type="ECO:0000313" key="2">
    <source>
        <dbReference type="Proteomes" id="UP001064048"/>
    </source>
</evidence>
<reference evidence="1 2" key="1">
    <citation type="journal article" date="2022" name="Genome Biol. Evol.">
        <title>The Spruce Budworm Genome: Reconstructing the Evolutionary History of Antifreeze Proteins.</title>
        <authorList>
            <person name="Beliveau C."/>
            <person name="Gagne P."/>
            <person name="Picq S."/>
            <person name="Vernygora O."/>
            <person name="Keeling C.I."/>
            <person name="Pinkney K."/>
            <person name="Doucet D."/>
            <person name="Wen F."/>
            <person name="Johnston J.S."/>
            <person name="Maaroufi H."/>
            <person name="Boyle B."/>
            <person name="Laroche J."/>
            <person name="Dewar K."/>
            <person name="Juretic N."/>
            <person name="Blackburn G."/>
            <person name="Nisole A."/>
            <person name="Brunet B."/>
            <person name="Brandao M."/>
            <person name="Lumley L."/>
            <person name="Duan J."/>
            <person name="Quan G."/>
            <person name="Lucarotti C.J."/>
            <person name="Roe A.D."/>
            <person name="Sperling F.A.H."/>
            <person name="Levesque R.C."/>
            <person name="Cusson M."/>
        </authorList>
    </citation>
    <scope>NUCLEOTIDE SEQUENCE [LARGE SCALE GENOMIC DNA]</scope>
    <source>
        <strain evidence="1">Glfc:IPQL:Cfum</strain>
    </source>
</reference>
<dbReference type="Proteomes" id="UP001064048">
    <property type="component" value="Chromosome 28"/>
</dbReference>
<comment type="caution">
    <text evidence="1">The sequence shown here is derived from an EMBL/GenBank/DDBJ whole genome shotgun (WGS) entry which is preliminary data.</text>
</comment>
<protein>
    <submittedName>
        <fullName evidence="1">Uncharacterized protein</fullName>
    </submittedName>
</protein>
<evidence type="ECO:0000313" key="1">
    <source>
        <dbReference type="EMBL" id="KAI8433187.1"/>
    </source>
</evidence>
<keyword evidence="2" id="KW-1185">Reference proteome</keyword>
<accession>A0ACC0KAB8</accession>